<dbReference type="GeneID" id="63827194"/>
<dbReference type="OrthoDB" id="4218123at2759"/>
<protein>
    <submittedName>
        <fullName evidence="2">Uncharacterized protein</fullName>
    </submittedName>
</protein>
<feature type="transmembrane region" description="Helical" evidence="1">
    <location>
        <begin position="6"/>
        <end position="26"/>
    </location>
</feature>
<sequence length="335" mass="36824">MPLITVSLDAFLAASIAIGVSSLYLIRRNQPPSPPHTPYRAALTLLVLLHTLYILYTVLLRWPPNLFSALHLPLTAPTEGIRHMILTRGGLPAGAQLPKPLEALLARLASFEMRTLYVRFGQEVVQNCEHCKTFDEYALFAVSNALLDYIREAVVLGLLTANGSGRERWRTHAVGALVCAAVLEGYFIAAAPVQIPRNGAGVFMWHDNFWAIRHLLFLLLPLLTHSLPGARPRPAPLAEARTTLEQTMARLAVLRYTHGAVMRDPVLRAAASEWWERQRVEGEWARADEGVRRVADRLGRSFAEAGAGGSGEGRLKVMAREVVARLVAGMTAAPP</sequence>
<dbReference type="InParanoid" id="A0A165BBA5"/>
<keyword evidence="1" id="KW-1133">Transmembrane helix</keyword>
<evidence type="ECO:0000313" key="3">
    <source>
        <dbReference type="Proteomes" id="UP000076871"/>
    </source>
</evidence>
<dbReference type="EMBL" id="KV427680">
    <property type="protein sequence ID" value="KZT00665.1"/>
    <property type="molecule type" value="Genomic_DNA"/>
</dbReference>
<keyword evidence="1" id="KW-0472">Membrane</keyword>
<keyword evidence="1" id="KW-0812">Transmembrane</keyword>
<reference evidence="2 3" key="1">
    <citation type="journal article" date="2016" name="Mol. Biol. Evol.">
        <title>Comparative Genomics of Early-Diverging Mushroom-Forming Fungi Provides Insights into the Origins of Lignocellulose Decay Capabilities.</title>
        <authorList>
            <person name="Nagy L.G."/>
            <person name="Riley R."/>
            <person name="Tritt A."/>
            <person name="Adam C."/>
            <person name="Daum C."/>
            <person name="Floudas D."/>
            <person name="Sun H."/>
            <person name="Yadav J.S."/>
            <person name="Pangilinan J."/>
            <person name="Larsson K.H."/>
            <person name="Matsuura K."/>
            <person name="Barry K."/>
            <person name="Labutti K."/>
            <person name="Kuo R."/>
            <person name="Ohm R.A."/>
            <person name="Bhattacharya S.S."/>
            <person name="Shirouzu T."/>
            <person name="Yoshinaga Y."/>
            <person name="Martin F.M."/>
            <person name="Grigoriev I.V."/>
            <person name="Hibbett D.S."/>
        </authorList>
    </citation>
    <scope>NUCLEOTIDE SEQUENCE [LARGE SCALE GENOMIC DNA]</scope>
    <source>
        <strain evidence="2 3">93-53</strain>
    </source>
</reference>
<proteinExistence type="predicted"/>
<feature type="transmembrane region" description="Helical" evidence="1">
    <location>
        <begin position="38"/>
        <end position="59"/>
    </location>
</feature>
<evidence type="ECO:0000256" key="1">
    <source>
        <dbReference type="SAM" id="Phobius"/>
    </source>
</evidence>
<dbReference type="AlphaFoldDB" id="A0A165BBA5"/>
<dbReference type="STRING" id="1314785.A0A165BBA5"/>
<dbReference type="PANTHER" id="PTHR39470">
    <property type="entry name" value="CHROMOSOME 10, WHOLE GENOME SHOTGUN SEQUENCE"/>
    <property type="match status" value="1"/>
</dbReference>
<keyword evidence="3" id="KW-1185">Reference proteome</keyword>
<dbReference type="Proteomes" id="UP000076871">
    <property type="component" value="Unassembled WGS sequence"/>
</dbReference>
<evidence type="ECO:0000313" key="2">
    <source>
        <dbReference type="EMBL" id="KZT00665.1"/>
    </source>
</evidence>
<dbReference type="RefSeq" id="XP_040758405.1">
    <property type="nucleotide sequence ID" value="XM_040910165.1"/>
</dbReference>
<gene>
    <name evidence="2" type="ORF">LAESUDRAFT_732080</name>
</gene>
<organism evidence="2 3">
    <name type="scientific">Laetiporus sulphureus 93-53</name>
    <dbReference type="NCBI Taxonomy" id="1314785"/>
    <lineage>
        <taxon>Eukaryota</taxon>
        <taxon>Fungi</taxon>
        <taxon>Dikarya</taxon>
        <taxon>Basidiomycota</taxon>
        <taxon>Agaricomycotina</taxon>
        <taxon>Agaricomycetes</taxon>
        <taxon>Polyporales</taxon>
        <taxon>Laetiporus</taxon>
    </lineage>
</organism>
<dbReference type="PANTHER" id="PTHR39470:SF1">
    <property type="entry name" value="CHORISMATE SYNTHASE PROTEIN"/>
    <property type="match status" value="1"/>
</dbReference>
<accession>A0A165BBA5</accession>
<name>A0A165BBA5_9APHY</name>